<evidence type="ECO:0000256" key="10">
    <source>
        <dbReference type="ARBA" id="ARBA00022833"/>
    </source>
</evidence>
<evidence type="ECO:0000313" key="16">
    <source>
        <dbReference type="Proteomes" id="UP000594261"/>
    </source>
</evidence>
<keyword evidence="6 14" id="KW-0812">Transmembrane</keyword>
<evidence type="ECO:0000256" key="8">
    <source>
        <dbReference type="ARBA" id="ARBA00022771"/>
    </source>
</evidence>
<keyword evidence="12 14" id="KW-0472">Membrane</keyword>
<dbReference type="InParanoid" id="A0A7N2N091"/>
<dbReference type="GO" id="GO:0016020">
    <property type="term" value="C:membrane"/>
    <property type="evidence" value="ECO:0007669"/>
    <property type="project" value="UniProtKB-SubCell"/>
</dbReference>
<dbReference type="PANTHER" id="PTHR46279">
    <property type="entry name" value="RING/U-BOX SUPERFAMILY PROTEIN"/>
    <property type="match status" value="1"/>
</dbReference>
<dbReference type="EMBL" id="LRBV02000011">
    <property type="status" value="NOT_ANNOTATED_CDS"/>
    <property type="molecule type" value="Genomic_DNA"/>
</dbReference>
<sequence length="98" mass="10640">MCILRSVKYGLTIGIGIPGLLCFIGLTCCLCNRVRLNSQSPNTQLSTSTVPQQAAFVMGLDGRIIESYPKTFLGESRELPNPNDNTCSSVIIIFMLIA</sequence>
<reference evidence="15 16" key="1">
    <citation type="journal article" date="2016" name="G3 (Bethesda)">
        <title>First Draft Assembly and Annotation of the Genome of a California Endemic Oak Quercus lobata Nee (Fagaceae).</title>
        <authorList>
            <person name="Sork V.L."/>
            <person name="Fitz-Gibbon S.T."/>
            <person name="Puiu D."/>
            <person name="Crepeau M."/>
            <person name="Gugger P.F."/>
            <person name="Sherman R."/>
            <person name="Stevens K."/>
            <person name="Langley C.H."/>
            <person name="Pellegrini M."/>
            <person name="Salzberg S.L."/>
        </authorList>
    </citation>
    <scope>NUCLEOTIDE SEQUENCE [LARGE SCALE GENOMIC DNA]</scope>
    <source>
        <strain evidence="15 16">cv. SW786</strain>
    </source>
</reference>
<evidence type="ECO:0000256" key="11">
    <source>
        <dbReference type="ARBA" id="ARBA00022989"/>
    </source>
</evidence>
<comment type="similarity">
    <text evidence="13">Belongs to the RING-type zinc finger family. ATL subfamily.</text>
</comment>
<keyword evidence="16" id="KW-1185">Reference proteome</keyword>
<evidence type="ECO:0000313" key="15">
    <source>
        <dbReference type="EnsemblPlants" id="QL11p031848:mrna"/>
    </source>
</evidence>
<dbReference type="Gramene" id="QL11p031848:mrna">
    <property type="protein sequence ID" value="QL11p031848:mrna"/>
    <property type="gene ID" value="QL11p031848"/>
</dbReference>
<name>A0A7N2N091_QUELO</name>
<evidence type="ECO:0000256" key="5">
    <source>
        <dbReference type="ARBA" id="ARBA00022679"/>
    </source>
</evidence>
<evidence type="ECO:0000256" key="6">
    <source>
        <dbReference type="ARBA" id="ARBA00022692"/>
    </source>
</evidence>
<evidence type="ECO:0000256" key="7">
    <source>
        <dbReference type="ARBA" id="ARBA00022723"/>
    </source>
</evidence>
<dbReference type="InterPro" id="IPR046948">
    <property type="entry name" value="ATL20-22-like"/>
</dbReference>
<protein>
    <recommendedName>
        <fullName evidence="4">RING-type E3 ubiquitin transferase</fullName>
        <ecNumber evidence="4">2.3.2.27</ecNumber>
    </recommendedName>
</protein>
<comment type="pathway">
    <text evidence="3">Protein modification; protein ubiquitination.</text>
</comment>
<dbReference type="Proteomes" id="UP000594261">
    <property type="component" value="Chromosome 11"/>
</dbReference>
<dbReference type="AlphaFoldDB" id="A0A7N2N091"/>
<comment type="catalytic activity">
    <reaction evidence="1">
        <text>S-ubiquitinyl-[E2 ubiquitin-conjugating enzyme]-L-cysteine + [acceptor protein]-L-lysine = [E2 ubiquitin-conjugating enzyme]-L-cysteine + N(6)-ubiquitinyl-[acceptor protein]-L-lysine.</text>
        <dbReference type="EC" id="2.3.2.27"/>
    </reaction>
</comment>
<evidence type="ECO:0000256" key="4">
    <source>
        <dbReference type="ARBA" id="ARBA00012483"/>
    </source>
</evidence>
<organism evidence="15 16">
    <name type="scientific">Quercus lobata</name>
    <name type="common">Valley oak</name>
    <dbReference type="NCBI Taxonomy" id="97700"/>
    <lineage>
        <taxon>Eukaryota</taxon>
        <taxon>Viridiplantae</taxon>
        <taxon>Streptophyta</taxon>
        <taxon>Embryophyta</taxon>
        <taxon>Tracheophyta</taxon>
        <taxon>Spermatophyta</taxon>
        <taxon>Magnoliopsida</taxon>
        <taxon>eudicotyledons</taxon>
        <taxon>Gunneridae</taxon>
        <taxon>Pentapetalae</taxon>
        <taxon>rosids</taxon>
        <taxon>fabids</taxon>
        <taxon>Fagales</taxon>
        <taxon>Fagaceae</taxon>
        <taxon>Quercus</taxon>
    </lineage>
</organism>
<reference evidence="15" key="2">
    <citation type="submission" date="2021-01" db="UniProtKB">
        <authorList>
            <consortium name="EnsemblPlants"/>
        </authorList>
    </citation>
    <scope>IDENTIFICATION</scope>
</reference>
<feature type="transmembrane region" description="Helical" evidence="14">
    <location>
        <begin position="7"/>
        <end position="26"/>
    </location>
</feature>
<keyword evidence="11 14" id="KW-1133">Transmembrane helix</keyword>
<evidence type="ECO:0000256" key="9">
    <source>
        <dbReference type="ARBA" id="ARBA00022786"/>
    </source>
</evidence>
<proteinExistence type="inferred from homology"/>
<dbReference type="GO" id="GO:0061630">
    <property type="term" value="F:ubiquitin protein ligase activity"/>
    <property type="evidence" value="ECO:0007669"/>
    <property type="project" value="UniProtKB-EC"/>
</dbReference>
<evidence type="ECO:0000256" key="14">
    <source>
        <dbReference type="SAM" id="Phobius"/>
    </source>
</evidence>
<keyword evidence="7" id="KW-0479">Metal-binding</keyword>
<comment type="subcellular location">
    <subcellularLocation>
        <location evidence="2">Membrane</location>
        <topology evidence="2">Single-pass membrane protein</topology>
    </subcellularLocation>
</comment>
<dbReference type="GO" id="GO:0008270">
    <property type="term" value="F:zinc ion binding"/>
    <property type="evidence" value="ECO:0007669"/>
    <property type="project" value="UniProtKB-KW"/>
</dbReference>
<evidence type="ECO:0000256" key="3">
    <source>
        <dbReference type="ARBA" id="ARBA00004906"/>
    </source>
</evidence>
<evidence type="ECO:0000256" key="13">
    <source>
        <dbReference type="ARBA" id="ARBA00024209"/>
    </source>
</evidence>
<evidence type="ECO:0000256" key="12">
    <source>
        <dbReference type="ARBA" id="ARBA00023136"/>
    </source>
</evidence>
<dbReference type="EnsemblPlants" id="QL11p031848:mrna">
    <property type="protein sequence ID" value="QL11p031848:mrna"/>
    <property type="gene ID" value="QL11p031848"/>
</dbReference>
<accession>A0A7N2N091</accession>
<keyword evidence="10" id="KW-0862">Zinc</keyword>
<dbReference type="EC" id="2.3.2.27" evidence="4"/>
<evidence type="ECO:0000256" key="1">
    <source>
        <dbReference type="ARBA" id="ARBA00000900"/>
    </source>
</evidence>
<keyword evidence="5" id="KW-0808">Transferase</keyword>
<keyword evidence="8" id="KW-0863">Zinc-finger</keyword>
<keyword evidence="9" id="KW-0833">Ubl conjugation pathway</keyword>
<evidence type="ECO:0000256" key="2">
    <source>
        <dbReference type="ARBA" id="ARBA00004167"/>
    </source>
</evidence>
<dbReference type="PANTHER" id="PTHR46279:SF31">
    <property type="entry name" value="RING-H2 FINGER PROTEIN ATL20-LIKE ISOFORM X1"/>
    <property type="match status" value="1"/>
</dbReference>